<evidence type="ECO:0000313" key="1">
    <source>
        <dbReference type="EnsemblPlants" id="MELO3C034198.2.1"/>
    </source>
</evidence>
<accession>A0A9I9EI79</accession>
<proteinExistence type="predicted"/>
<name>A0A9I9EI79_CUCME</name>
<dbReference type="EnsemblPlants" id="MELO3C034198.2.1">
    <property type="protein sequence ID" value="MELO3C034198.2.1"/>
    <property type="gene ID" value="MELO3C034198.2"/>
</dbReference>
<organism evidence="1">
    <name type="scientific">Cucumis melo</name>
    <name type="common">Muskmelon</name>
    <dbReference type="NCBI Taxonomy" id="3656"/>
    <lineage>
        <taxon>Eukaryota</taxon>
        <taxon>Viridiplantae</taxon>
        <taxon>Streptophyta</taxon>
        <taxon>Embryophyta</taxon>
        <taxon>Tracheophyta</taxon>
        <taxon>Spermatophyta</taxon>
        <taxon>Magnoliopsida</taxon>
        <taxon>eudicotyledons</taxon>
        <taxon>Gunneridae</taxon>
        <taxon>Pentapetalae</taxon>
        <taxon>rosids</taxon>
        <taxon>fabids</taxon>
        <taxon>Cucurbitales</taxon>
        <taxon>Cucurbitaceae</taxon>
        <taxon>Benincaseae</taxon>
        <taxon>Cucumis</taxon>
    </lineage>
</organism>
<sequence>MKLRGIGGKHLFPRVAMIYTYHQNKRQSSLDISIEHRISVWLAWNYKIINASQQQSKTSRVLGLGLLDIIHQIKIVLDRWIGPDMDQNNRPTCRPELQNVGLYPILEN</sequence>
<dbReference type="Gramene" id="MELO3C034198.2.1">
    <property type="protein sequence ID" value="MELO3C034198.2.1"/>
    <property type="gene ID" value="MELO3C034198.2"/>
</dbReference>
<reference evidence="1" key="1">
    <citation type="submission" date="2023-03" db="UniProtKB">
        <authorList>
            <consortium name="EnsemblPlants"/>
        </authorList>
    </citation>
    <scope>IDENTIFICATION</scope>
</reference>
<protein>
    <submittedName>
        <fullName evidence="1">Uncharacterized protein</fullName>
    </submittedName>
</protein>
<dbReference type="AlphaFoldDB" id="A0A9I9EI79"/>